<dbReference type="InterPro" id="IPR036291">
    <property type="entry name" value="NAD(P)-bd_dom_sf"/>
</dbReference>
<accession>A0A1I6T055</accession>
<dbReference type="STRING" id="683125.SAMN05660206_105175"/>
<dbReference type="RefSeq" id="WP_093365311.1">
    <property type="nucleotide sequence ID" value="NZ_FOZZ01000005.1"/>
</dbReference>
<gene>
    <name evidence="1" type="ORF">SAMN05660206_105175</name>
</gene>
<keyword evidence="2" id="KW-1185">Reference proteome</keyword>
<dbReference type="Proteomes" id="UP000198785">
    <property type="component" value="Unassembled WGS sequence"/>
</dbReference>
<dbReference type="Gene3D" id="3.40.50.720">
    <property type="entry name" value="NAD(P)-binding Rossmann-like Domain"/>
    <property type="match status" value="1"/>
</dbReference>
<reference evidence="1 2" key="1">
    <citation type="submission" date="2016-10" db="EMBL/GenBank/DDBJ databases">
        <authorList>
            <person name="de Groot N.N."/>
        </authorList>
    </citation>
    <scope>NUCLEOTIDE SEQUENCE [LARGE SCALE GENOMIC DNA]</scope>
    <source>
        <strain evidence="1 2">DSM 22789</strain>
    </source>
</reference>
<dbReference type="SUPFAM" id="SSF51735">
    <property type="entry name" value="NAD(P)-binding Rossmann-fold domains"/>
    <property type="match status" value="1"/>
</dbReference>
<sequence length="289" mass="33360">MNVVISGLNNYAGLRSVGLMEDENFRVFAIVRSLALLQKRLFEPINAEFLEMDLLQYGSVSGPGWPDIQAAYYFTQVPTLSDPVGMKVELLCLGNFIQFIRSFGCNRLVYVVRLMDKIFIEPIVMLLKESGVKYTVVLKHSVIGRDSLIDRVVKKVCNHRFFPYSNGSIKRFFQPLGVRDFINWLKRLLEVEVFQGRILEVGGAEALSFQELSQLYRRLGMVREDTRFFRLPGQMTDFFYSRRLGMDKSDFEEMNNMVAIDDITENVWSADMPFVFGSVEDVLRSDYNL</sequence>
<dbReference type="EMBL" id="FOZZ01000005">
    <property type="protein sequence ID" value="SFS82468.1"/>
    <property type="molecule type" value="Genomic_DNA"/>
</dbReference>
<name>A0A1I6T055_9SPHI</name>
<evidence type="ECO:0008006" key="3">
    <source>
        <dbReference type="Google" id="ProtNLM"/>
    </source>
</evidence>
<proteinExistence type="predicted"/>
<protein>
    <recommendedName>
        <fullName evidence="3">Nucleoside-diphosphate-sugar epimerase</fullName>
    </recommendedName>
</protein>
<evidence type="ECO:0000313" key="1">
    <source>
        <dbReference type="EMBL" id="SFS82468.1"/>
    </source>
</evidence>
<evidence type="ECO:0000313" key="2">
    <source>
        <dbReference type="Proteomes" id="UP000198785"/>
    </source>
</evidence>
<dbReference type="OrthoDB" id="9774199at2"/>
<dbReference type="AlphaFoldDB" id="A0A1I6T055"/>
<organism evidence="1 2">
    <name type="scientific">Sphingobacterium wenxiniae</name>
    <dbReference type="NCBI Taxonomy" id="683125"/>
    <lineage>
        <taxon>Bacteria</taxon>
        <taxon>Pseudomonadati</taxon>
        <taxon>Bacteroidota</taxon>
        <taxon>Sphingobacteriia</taxon>
        <taxon>Sphingobacteriales</taxon>
        <taxon>Sphingobacteriaceae</taxon>
        <taxon>Sphingobacterium</taxon>
    </lineage>
</organism>